<organism evidence="1 2">
    <name type="scientific">Amycolatopsis alkalitolerans</name>
    <dbReference type="NCBI Taxonomy" id="2547244"/>
    <lineage>
        <taxon>Bacteria</taxon>
        <taxon>Bacillati</taxon>
        <taxon>Actinomycetota</taxon>
        <taxon>Actinomycetes</taxon>
        <taxon>Pseudonocardiales</taxon>
        <taxon>Pseudonocardiaceae</taxon>
        <taxon>Amycolatopsis</taxon>
    </lineage>
</organism>
<dbReference type="EMBL" id="VDFW01000007">
    <property type="protein sequence ID" value="TNC26934.1"/>
    <property type="molecule type" value="Genomic_DNA"/>
</dbReference>
<protein>
    <submittedName>
        <fullName evidence="1">FAD-dependent oxidoreductase</fullName>
    </submittedName>
</protein>
<proteinExistence type="predicted"/>
<reference evidence="1 2" key="1">
    <citation type="submission" date="2019-06" db="EMBL/GenBank/DDBJ databases">
        <title>Amycolatopsis alkalitolerans sp. nov., isolated from Gastrodia elata Blume.</title>
        <authorList>
            <person name="Narsing Rao M.P."/>
            <person name="Li W.J."/>
        </authorList>
    </citation>
    <scope>NUCLEOTIDE SEQUENCE [LARGE SCALE GENOMIC DNA]</scope>
    <source>
        <strain evidence="1 2">SYSUP0005</strain>
    </source>
</reference>
<dbReference type="PRINTS" id="PR00420">
    <property type="entry name" value="RNGMNOXGNASE"/>
</dbReference>
<dbReference type="AlphaFoldDB" id="A0A5C4M3C4"/>
<dbReference type="OrthoDB" id="9790035at2"/>
<gene>
    <name evidence="1" type="ORF">FG385_10905</name>
</gene>
<dbReference type="Gene3D" id="3.50.50.60">
    <property type="entry name" value="FAD/NAD(P)-binding domain"/>
    <property type="match status" value="1"/>
</dbReference>
<sequence>MASIIVCGGGPIGLLTSVILARSGHVVTVLESDPQPAPETPVTAWESWQRKGVAQFRQPHNLFSRFRIIADEEIPGLTGRLVEAGCARVDALAGMPPMIADRSARPGDEKFRFVTGRRPVLEAVFAAVAEEEPHVTVRRGVRVAAFLPGPEAREGIPHVAGVRTAAGEELRGDLVVDAMGRRSPSRDLLAALGARPPVVDASDVGFMYYSRYFTGPERPKALAGPLGPFGTFSLLTLMGDNDTWSVTLWASSHDKAMKALRHEECFRRVVQACPLYAHWLDGTPVTGIMPLGGILDRYHRFTVDGLPVATGYAALGDAWACTNPTAGRGLSVGLLHGQLLRDTVRDHLDDPFEFAQAWDATTERLVAPFYWNQIRADRARISAMEAVRDGRAPAQEPSIVDKLFMAAAYDPDVFRAALETVLCLALPQEVVRRPAIAERIANQAQPPRPLPGPDRGHLLDLLVT</sequence>
<dbReference type="RefSeq" id="WP_139096542.1">
    <property type="nucleotide sequence ID" value="NZ_VDFW01000007.1"/>
</dbReference>
<dbReference type="InterPro" id="IPR036188">
    <property type="entry name" value="FAD/NAD-bd_sf"/>
</dbReference>
<name>A0A5C4M3C4_9PSEU</name>
<evidence type="ECO:0000313" key="2">
    <source>
        <dbReference type="Proteomes" id="UP000305546"/>
    </source>
</evidence>
<dbReference type="SUPFAM" id="SSF51905">
    <property type="entry name" value="FAD/NAD(P)-binding domain"/>
    <property type="match status" value="1"/>
</dbReference>
<comment type="caution">
    <text evidence="1">The sequence shown here is derived from an EMBL/GenBank/DDBJ whole genome shotgun (WGS) entry which is preliminary data.</text>
</comment>
<accession>A0A5C4M3C4</accession>
<dbReference type="Proteomes" id="UP000305546">
    <property type="component" value="Unassembled WGS sequence"/>
</dbReference>
<evidence type="ECO:0000313" key="1">
    <source>
        <dbReference type="EMBL" id="TNC26934.1"/>
    </source>
</evidence>
<keyword evidence="2" id="KW-1185">Reference proteome</keyword>